<dbReference type="AlphaFoldDB" id="Q247Z5"/>
<evidence type="ECO:0000256" key="3">
    <source>
        <dbReference type="ARBA" id="ARBA00022989"/>
    </source>
</evidence>
<feature type="transmembrane region" description="Helical" evidence="6">
    <location>
        <begin position="265"/>
        <end position="288"/>
    </location>
</feature>
<sequence>MSQAKLIQYGDESSSQEENYQQNGDEVQTADEIDDGHGGAPANTASIFSASLNMFKSLVGIGILALPTAFSQSGYIAGVILLPICAAGMLYLSHELMNVALKKNTNAKNLVQFTKETCPNKIHSIMVNICLMIFQTGACISYVIFFITYIQKTMCNLNDGNFACSSKLVAVLISLSILVPVMMIQNMSKLKFGSMVGNIVVLISLTTVLIYCFIYLGQDGLGDIQPFNVSKMGGSIGVFIFSFEGVGVYFNVRNSMKQPTKFNSVLNYSISVAIALYILIGLMGYLTFGSGVNDIILFSFPDDNIPMQIVQFIYCISLILTYPVQIFPCVNVLEIKLRKKLYSKKSVKQIKQEGEENENVDLNQVNPDTSYNGMSSSNENDNQSLQEQDKTKTKLRRKYLIGSVLIRLSFITITYLVGILFDNISDFLSLTGDVCGIYLCYLIPAFIIYSQEKNYPLYKKIINLSIVIIAIGFGIYGLYCTGIKINEDFF</sequence>
<dbReference type="GeneID" id="7836190"/>
<feature type="compositionally biased region" description="Polar residues" evidence="5">
    <location>
        <begin position="371"/>
        <end position="386"/>
    </location>
</feature>
<dbReference type="RefSeq" id="XP_001024395.1">
    <property type="nucleotide sequence ID" value="XM_001024395.1"/>
</dbReference>
<dbReference type="Proteomes" id="UP000009168">
    <property type="component" value="Unassembled WGS sequence"/>
</dbReference>
<evidence type="ECO:0000313" key="8">
    <source>
        <dbReference type="EMBL" id="EAS04150.1"/>
    </source>
</evidence>
<keyword evidence="4 6" id="KW-0472">Membrane</keyword>
<dbReference type="EMBL" id="GG662455">
    <property type="protein sequence ID" value="EAS04150.1"/>
    <property type="molecule type" value="Genomic_DNA"/>
</dbReference>
<dbReference type="FunCoup" id="Q247Z5">
    <property type="interactions" value="2"/>
</dbReference>
<feature type="region of interest" description="Disordered" evidence="5">
    <location>
        <begin position="1"/>
        <end position="36"/>
    </location>
</feature>
<feature type="transmembrane region" description="Helical" evidence="6">
    <location>
        <begin position="308"/>
        <end position="333"/>
    </location>
</feature>
<feature type="region of interest" description="Disordered" evidence="5">
    <location>
        <begin position="371"/>
        <end position="390"/>
    </location>
</feature>
<dbReference type="OrthoDB" id="339469at2759"/>
<keyword evidence="3 6" id="KW-1133">Transmembrane helix</keyword>
<feature type="transmembrane region" description="Helical" evidence="6">
    <location>
        <begin position="196"/>
        <end position="216"/>
    </location>
</feature>
<feature type="transmembrane region" description="Helical" evidence="6">
    <location>
        <begin position="461"/>
        <end position="479"/>
    </location>
</feature>
<organism evidence="8 9">
    <name type="scientific">Tetrahymena thermophila (strain SB210)</name>
    <dbReference type="NCBI Taxonomy" id="312017"/>
    <lineage>
        <taxon>Eukaryota</taxon>
        <taxon>Sar</taxon>
        <taxon>Alveolata</taxon>
        <taxon>Ciliophora</taxon>
        <taxon>Intramacronucleata</taxon>
        <taxon>Oligohymenophorea</taxon>
        <taxon>Hymenostomatida</taxon>
        <taxon>Tetrahymenina</taxon>
        <taxon>Tetrahymenidae</taxon>
        <taxon>Tetrahymena</taxon>
    </lineage>
</organism>
<evidence type="ECO:0000313" key="9">
    <source>
        <dbReference type="Proteomes" id="UP000009168"/>
    </source>
</evidence>
<dbReference type="Pfam" id="PF01490">
    <property type="entry name" value="Aa_trans"/>
    <property type="match status" value="1"/>
</dbReference>
<evidence type="ECO:0000256" key="6">
    <source>
        <dbReference type="SAM" id="Phobius"/>
    </source>
</evidence>
<protein>
    <submittedName>
        <fullName evidence="8">Transmembrane amino acid transporter protein</fullName>
    </submittedName>
</protein>
<feature type="transmembrane region" description="Helical" evidence="6">
    <location>
        <begin position="74"/>
        <end position="93"/>
    </location>
</feature>
<comment type="subcellular location">
    <subcellularLocation>
        <location evidence="1">Membrane</location>
        <topology evidence="1">Multi-pass membrane protein</topology>
    </subcellularLocation>
</comment>
<evidence type="ECO:0000256" key="5">
    <source>
        <dbReference type="SAM" id="MobiDB-lite"/>
    </source>
</evidence>
<keyword evidence="9" id="KW-1185">Reference proteome</keyword>
<feature type="domain" description="Amino acid transporter transmembrane" evidence="7">
    <location>
        <begin position="44"/>
        <end position="478"/>
    </location>
</feature>
<evidence type="ECO:0000259" key="7">
    <source>
        <dbReference type="Pfam" id="PF01490"/>
    </source>
</evidence>
<dbReference type="InterPro" id="IPR013057">
    <property type="entry name" value="AA_transpt_TM"/>
</dbReference>
<feature type="transmembrane region" description="Helical" evidence="6">
    <location>
        <begin position="427"/>
        <end position="449"/>
    </location>
</feature>
<dbReference type="PANTHER" id="PTHR22950">
    <property type="entry name" value="AMINO ACID TRANSPORTER"/>
    <property type="match status" value="1"/>
</dbReference>
<dbReference type="GO" id="GO:0016020">
    <property type="term" value="C:membrane"/>
    <property type="evidence" value="ECO:0007669"/>
    <property type="project" value="UniProtKB-SubCell"/>
</dbReference>
<dbReference type="PANTHER" id="PTHR22950:SF666">
    <property type="entry name" value="VACUOLAR AMINO ACID TRANSPORTER 4"/>
    <property type="match status" value="1"/>
</dbReference>
<dbReference type="GO" id="GO:0015179">
    <property type="term" value="F:L-amino acid transmembrane transporter activity"/>
    <property type="evidence" value="ECO:0007669"/>
    <property type="project" value="TreeGrafter"/>
</dbReference>
<dbReference type="KEGG" id="tet:TTHERM_00532740"/>
<dbReference type="HOGENOM" id="CLU_486194_0_0_1"/>
<accession>Q247Z5</accession>
<gene>
    <name evidence="8" type="ORF">TTHERM_00532740</name>
</gene>
<evidence type="ECO:0000256" key="2">
    <source>
        <dbReference type="ARBA" id="ARBA00022692"/>
    </source>
</evidence>
<feature type="transmembrane region" description="Helical" evidence="6">
    <location>
        <begin position="399"/>
        <end position="421"/>
    </location>
</feature>
<feature type="transmembrane region" description="Helical" evidence="6">
    <location>
        <begin position="168"/>
        <end position="184"/>
    </location>
</feature>
<dbReference type="eggNOG" id="KOG1304">
    <property type="taxonomic scope" value="Eukaryota"/>
</dbReference>
<evidence type="ECO:0000256" key="1">
    <source>
        <dbReference type="ARBA" id="ARBA00004141"/>
    </source>
</evidence>
<dbReference type="OMA" id="MLIHGMQ"/>
<proteinExistence type="predicted"/>
<reference evidence="9" key="1">
    <citation type="journal article" date="2006" name="PLoS Biol.">
        <title>Macronuclear genome sequence of the ciliate Tetrahymena thermophila, a model eukaryote.</title>
        <authorList>
            <person name="Eisen J.A."/>
            <person name="Coyne R.S."/>
            <person name="Wu M."/>
            <person name="Wu D."/>
            <person name="Thiagarajan M."/>
            <person name="Wortman J.R."/>
            <person name="Badger J.H."/>
            <person name="Ren Q."/>
            <person name="Amedeo P."/>
            <person name="Jones K.M."/>
            <person name="Tallon L.J."/>
            <person name="Delcher A.L."/>
            <person name="Salzberg S.L."/>
            <person name="Silva J.C."/>
            <person name="Haas B.J."/>
            <person name="Majoros W.H."/>
            <person name="Farzad M."/>
            <person name="Carlton J.M."/>
            <person name="Smith R.K. Jr."/>
            <person name="Garg J."/>
            <person name="Pearlman R.E."/>
            <person name="Karrer K.M."/>
            <person name="Sun L."/>
            <person name="Manning G."/>
            <person name="Elde N.C."/>
            <person name="Turkewitz A.P."/>
            <person name="Asai D.J."/>
            <person name="Wilkes D.E."/>
            <person name="Wang Y."/>
            <person name="Cai H."/>
            <person name="Collins K."/>
            <person name="Stewart B.A."/>
            <person name="Lee S.R."/>
            <person name="Wilamowska K."/>
            <person name="Weinberg Z."/>
            <person name="Ruzzo W.L."/>
            <person name="Wloga D."/>
            <person name="Gaertig J."/>
            <person name="Frankel J."/>
            <person name="Tsao C.-C."/>
            <person name="Gorovsky M.A."/>
            <person name="Keeling P.J."/>
            <person name="Waller R.F."/>
            <person name="Patron N.J."/>
            <person name="Cherry J.M."/>
            <person name="Stover N.A."/>
            <person name="Krieger C.J."/>
            <person name="del Toro C."/>
            <person name="Ryder H.F."/>
            <person name="Williamson S.C."/>
            <person name="Barbeau R.A."/>
            <person name="Hamilton E.P."/>
            <person name="Orias E."/>
        </authorList>
    </citation>
    <scope>NUCLEOTIDE SEQUENCE [LARGE SCALE GENOMIC DNA]</scope>
    <source>
        <strain evidence="9">SB210</strain>
    </source>
</reference>
<feature type="transmembrane region" description="Helical" evidence="6">
    <location>
        <begin position="236"/>
        <end position="253"/>
    </location>
</feature>
<feature type="compositionally biased region" description="Polar residues" evidence="5">
    <location>
        <begin position="1"/>
        <end position="26"/>
    </location>
</feature>
<feature type="transmembrane region" description="Helical" evidence="6">
    <location>
        <begin position="125"/>
        <end position="148"/>
    </location>
</feature>
<dbReference type="STRING" id="312017.Q247Z5"/>
<keyword evidence="2 6" id="KW-0812">Transmembrane</keyword>
<evidence type="ECO:0000256" key="4">
    <source>
        <dbReference type="ARBA" id="ARBA00023136"/>
    </source>
</evidence>
<name>Q247Z5_TETTS</name>
<dbReference type="InParanoid" id="Q247Z5"/>